<evidence type="ECO:0000313" key="1">
    <source>
        <dbReference type="EMBL" id="KZD26870.1"/>
    </source>
</evidence>
<gene>
    <name evidence="1" type="ORF">B4082_5541</name>
</gene>
<dbReference type="EMBL" id="LJKA01000078">
    <property type="protein sequence ID" value="KZD26870.1"/>
    <property type="molecule type" value="Genomic_DNA"/>
</dbReference>
<dbReference type="PATRIC" id="fig|1396.539.peg.4802"/>
<protein>
    <submittedName>
        <fullName evidence="1">Uncharacterized protein</fullName>
    </submittedName>
</protein>
<evidence type="ECO:0000313" key="2">
    <source>
        <dbReference type="Proteomes" id="UP000076501"/>
    </source>
</evidence>
<dbReference type="AlphaFoldDB" id="A0A164BKF4"/>
<organism evidence="1 2">
    <name type="scientific">Bacillus cereus</name>
    <dbReference type="NCBI Taxonomy" id="1396"/>
    <lineage>
        <taxon>Bacteria</taxon>
        <taxon>Bacillati</taxon>
        <taxon>Bacillota</taxon>
        <taxon>Bacilli</taxon>
        <taxon>Bacillales</taxon>
        <taxon>Bacillaceae</taxon>
        <taxon>Bacillus</taxon>
        <taxon>Bacillus cereus group</taxon>
    </lineage>
</organism>
<accession>A0A164BKF4</accession>
<sequence>MKLKSEYIKVQGSFRKIKERIEGENRSKRKMQEELYNHDGWMIYDGEWVEVNKP</sequence>
<dbReference type="Proteomes" id="UP000076501">
    <property type="component" value="Unassembled WGS sequence"/>
</dbReference>
<reference evidence="1 2" key="1">
    <citation type="submission" date="2015-09" db="EMBL/GenBank/DDBJ databases">
        <title>Bacillus cereus food isolates.</title>
        <authorList>
            <person name="Boekhorst J."/>
        </authorList>
    </citation>
    <scope>NUCLEOTIDE SEQUENCE [LARGE SCALE GENOMIC DNA]</scope>
    <source>
        <strain evidence="1 2">B4082</strain>
    </source>
</reference>
<name>A0A164BKF4_BACCE</name>
<comment type="caution">
    <text evidence="1">The sequence shown here is derived from an EMBL/GenBank/DDBJ whole genome shotgun (WGS) entry which is preliminary data.</text>
</comment>
<proteinExistence type="predicted"/>
<dbReference type="RefSeq" id="WP_161940529.1">
    <property type="nucleotide sequence ID" value="NZ_JBAWLH010000057.1"/>
</dbReference>